<dbReference type="GO" id="GO:0000723">
    <property type="term" value="P:telomere maintenance"/>
    <property type="evidence" value="ECO:0007669"/>
    <property type="project" value="InterPro"/>
</dbReference>
<dbReference type="CDD" id="cd18037">
    <property type="entry name" value="DEXSc_Pif1_like"/>
    <property type="match status" value="1"/>
</dbReference>
<dbReference type="InterPro" id="IPR010285">
    <property type="entry name" value="DNA_helicase_pif1-like_DEAD"/>
</dbReference>
<evidence type="ECO:0000256" key="7">
    <source>
        <dbReference type="ARBA" id="ARBA00023204"/>
    </source>
</evidence>
<evidence type="ECO:0000259" key="10">
    <source>
        <dbReference type="Pfam" id="PF21530"/>
    </source>
</evidence>
<dbReference type="CDD" id="cd18809">
    <property type="entry name" value="SF1_C_RecD"/>
    <property type="match status" value="1"/>
</dbReference>
<dbReference type="SUPFAM" id="SSF52540">
    <property type="entry name" value="P-loop containing nucleoside triphosphate hydrolases"/>
    <property type="match status" value="2"/>
</dbReference>
<keyword evidence="6" id="KW-0238">DNA-binding</keyword>
<keyword evidence="5" id="KW-0067">ATP-binding</keyword>
<dbReference type="PANTHER" id="PTHR47642">
    <property type="entry name" value="ATP-DEPENDENT DNA HELICASE"/>
    <property type="match status" value="1"/>
</dbReference>
<evidence type="ECO:0000256" key="4">
    <source>
        <dbReference type="ARBA" id="ARBA00022806"/>
    </source>
</evidence>
<keyword evidence="3" id="KW-0378">Hydrolase</keyword>
<keyword evidence="7" id="KW-0234">DNA repair</keyword>
<dbReference type="InterPro" id="IPR051055">
    <property type="entry name" value="PIF1_helicase"/>
</dbReference>
<evidence type="ECO:0008006" key="12">
    <source>
        <dbReference type="Google" id="ProtNLM"/>
    </source>
</evidence>
<evidence type="ECO:0000259" key="9">
    <source>
        <dbReference type="Pfam" id="PF05970"/>
    </source>
</evidence>
<dbReference type="Pfam" id="PF05970">
    <property type="entry name" value="PIF1"/>
    <property type="match status" value="1"/>
</dbReference>
<keyword evidence="2" id="KW-0227">DNA damage</keyword>
<feature type="domain" description="DNA helicase Pif1-like DEAD-box helicase" evidence="9">
    <location>
        <begin position="6"/>
        <end position="200"/>
    </location>
</feature>
<dbReference type="GO" id="GO:0003678">
    <property type="term" value="F:DNA helicase activity"/>
    <property type="evidence" value="ECO:0007669"/>
    <property type="project" value="InterPro"/>
</dbReference>
<dbReference type="PANTHER" id="PTHR47642:SF5">
    <property type="entry name" value="ATP-DEPENDENT DNA HELICASE"/>
    <property type="match status" value="1"/>
</dbReference>
<dbReference type="InterPro" id="IPR049163">
    <property type="entry name" value="Pif1-like_2B_dom"/>
</dbReference>
<sequence>MTSNFSEDQKYAFEQFKLGKNMFITGPGGTGKTFLIKQMVQNMIFTGKKYQVCAMTGCAAVLLQTGARTLHSWSGIGLANGQISSIIQKIVRNKKLTKQWRETNVLIVDEVSMMSKKVFELIELIARQIKNRSLPFGGMQVIFTGDFFQLPPVGNYDEEDTQMFCFQSPKWSTIFLEENHVELSTIFRQQNDEIYKRILNQVRIGELDEEGIKILQECVGRKLPANTENMPTKIYAIRAKTDFVNANMYNKIKNSEYKYDFEVKTNLTTYLENGKTIETHVLESCRNVASDILDNEANNLMNSSNRQRVLSLKEGAKVICLHNIDLTRDICNGSQGVVTKFVGESNMPVVKFQNGVEITMEPIWIQSEDLPCVAVAQIPLCLAWALTIHKIQGATLGAAEMDLGNSVFEYGQTYVALSRIQSLNGLYLSAFEPGKIKANPIVKDFYNCIKKYKRPKSISIQIPTIDCSSDNIFSKYEFVNRKLEEEEIENSTIKKIKFCK</sequence>
<evidence type="ECO:0000256" key="6">
    <source>
        <dbReference type="ARBA" id="ARBA00023125"/>
    </source>
</evidence>
<evidence type="ECO:0000256" key="2">
    <source>
        <dbReference type="ARBA" id="ARBA00022763"/>
    </source>
</evidence>
<evidence type="ECO:0000256" key="5">
    <source>
        <dbReference type="ARBA" id="ARBA00022840"/>
    </source>
</evidence>
<reference evidence="11" key="1">
    <citation type="journal article" date="2020" name="Nature">
        <title>Giant virus diversity and host interactions through global metagenomics.</title>
        <authorList>
            <person name="Schulz F."/>
            <person name="Roux S."/>
            <person name="Paez-Espino D."/>
            <person name="Jungbluth S."/>
            <person name="Walsh D.A."/>
            <person name="Denef V.J."/>
            <person name="McMahon K.D."/>
            <person name="Konstantinidis K.T."/>
            <person name="Eloe-Fadrosh E.A."/>
            <person name="Kyrpides N.C."/>
            <person name="Woyke T."/>
        </authorList>
    </citation>
    <scope>NUCLEOTIDE SEQUENCE</scope>
    <source>
        <strain evidence="11">GVMAG-M-3300023184-182</strain>
    </source>
</reference>
<dbReference type="Gene3D" id="3.40.50.300">
    <property type="entry name" value="P-loop containing nucleotide triphosphate hydrolases"/>
    <property type="match status" value="1"/>
</dbReference>
<dbReference type="EMBL" id="MN740043">
    <property type="protein sequence ID" value="QHT85581.1"/>
    <property type="molecule type" value="Genomic_DNA"/>
</dbReference>
<evidence type="ECO:0000256" key="1">
    <source>
        <dbReference type="ARBA" id="ARBA00022741"/>
    </source>
</evidence>
<proteinExistence type="predicted"/>
<keyword evidence="8" id="KW-0413">Isomerase</keyword>
<feature type="domain" description="DNA helicase Pif1-like 2B" evidence="10">
    <location>
        <begin position="306"/>
        <end position="341"/>
    </location>
</feature>
<evidence type="ECO:0000313" key="11">
    <source>
        <dbReference type="EMBL" id="QHT85581.1"/>
    </source>
</evidence>
<dbReference type="InterPro" id="IPR027417">
    <property type="entry name" value="P-loop_NTPase"/>
</dbReference>
<accession>A0A6C0HXU6</accession>
<name>A0A6C0HXU6_9ZZZZ</name>
<evidence type="ECO:0000256" key="3">
    <source>
        <dbReference type="ARBA" id="ARBA00022801"/>
    </source>
</evidence>
<keyword evidence="4" id="KW-0347">Helicase</keyword>
<dbReference type="GO" id="GO:0006281">
    <property type="term" value="P:DNA repair"/>
    <property type="evidence" value="ECO:0007669"/>
    <property type="project" value="InterPro"/>
</dbReference>
<keyword evidence="1" id="KW-0547">Nucleotide-binding</keyword>
<dbReference type="Pfam" id="PF21530">
    <property type="entry name" value="Pif1_2B_dom"/>
    <property type="match status" value="1"/>
</dbReference>
<dbReference type="AlphaFoldDB" id="A0A6C0HXU6"/>
<organism evidence="11">
    <name type="scientific">viral metagenome</name>
    <dbReference type="NCBI Taxonomy" id="1070528"/>
    <lineage>
        <taxon>unclassified sequences</taxon>
        <taxon>metagenomes</taxon>
        <taxon>organismal metagenomes</taxon>
    </lineage>
</organism>
<protein>
    <recommendedName>
        <fullName evidence="12">AAA+ ATPase domain-containing protein</fullName>
    </recommendedName>
</protein>
<evidence type="ECO:0000256" key="8">
    <source>
        <dbReference type="ARBA" id="ARBA00023235"/>
    </source>
</evidence>